<dbReference type="CDD" id="cd12148">
    <property type="entry name" value="fungal_TF_MHR"/>
    <property type="match status" value="1"/>
</dbReference>
<evidence type="ECO:0000256" key="2">
    <source>
        <dbReference type="ARBA" id="ARBA00023015"/>
    </source>
</evidence>
<dbReference type="InterPro" id="IPR051089">
    <property type="entry name" value="prtT"/>
</dbReference>
<dbReference type="InterPro" id="IPR001138">
    <property type="entry name" value="Zn2Cys6_DnaBD"/>
</dbReference>
<evidence type="ECO:0000256" key="4">
    <source>
        <dbReference type="ARBA" id="ARBA00023163"/>
    </source>
</evidence>
<organism evidence="8 9">
    <name type="scientific">Microdochium bolleyi</name>
    <dbReference type="NCBI Taxonomy" id="196109"/>
    <lineage>
        <taxon>Eukaryota</taxon>
        <taxon>Fungi</taxon>
        <taxon>Dikarya</taxon>
        <taxon>Ascomycota</taxon>
        <taxon>Pezizomycotina</taxon>
        <taxon>Sordariomycetes</taxon>
        <taxon>Xylariomycetidae</taxon>
        <taxon>Xylariales</taxon>
        <taxon>Microdochiaceae</taxon>
        <taxon>Microdochium</taxon>
    </lineage>
</organism>
<evidence type="ECO:0000256" key="1">
    <source>
        <dbReference type="ARBA" id="ARBA00004123"/>
    </source>
</evidence>
<keyword evidence="3" id="KW-0238">DNA-binding</keyword>
<evidence type="ECO:0000313" key="8">
    <source>
        <dbReference type="EMBL" id="KXJ89128.1"/>
    </source>
</evidence>
<dbReference type="GO" id="GO:0000976">
    <property type="term" value="F:transcription cis-regulatory region binding"/>
    <property type="evidence" value="ECO:0007669"/>
    <property type="project" value="TreeGrafter"/>
</dbReference>
<dbReference type="InParanoid" id="A0A136IW66"/>
<sequence length="874" mass="96123">MADSEAHPSAQDVKDEERLASCFNCKRSKLKCVRTNGSGTCTRCQQRGVQCTAPAYHVGRHKGVKNKHTGLEKAVLQIEQALRRASRGSEQIQDPEQANELRYLLDKSRDFLNVESTSPARHPSSSHDTAKPSHISASTPRTMSSDDVSPAQTSSHGDARERSADDEQPNLDDAENPLQLLARTSELLSTIAPHLPGSTLSSLHARFSGRSAGDGHLQTFFGGFNGRLDVGDDLDPIELGLVTLAEAEALFSYFFDKLAHTRWGIDPVIHTVDFVRRRSAYLLTSIAAASAMFLPSMEALYKRLSNHRRHLAGLIMSRRFKSVEIILAFMVNVPWLSAGEHWADDETSTYMSMALTIALDLSINKIILPATAEPNSPRGTVASSECISARRALAVDGFAHIDPNSLMGKRLLRRRERVWLSLFVLERGVCLARGRQYVLPMSPLIETCDSWHLSDLADRWDGSIVSIAVLRRDLANQIARVREICDDYAEGTIPESEIVDKLKSEITQFFDRWYHTWPLQIGDREQLALPPYVEILASHTRLSMYSSVINHTTAPATARHYFRAAGLSSALNVLRVAVQGEGQLRSMPNNTAIMISFAACFALRVSTVADGQQGGASTLAPSIRTLILETVEVLHRIGSTPVQRKGLSCLFAGQLKQILKLAASGSSTSNNTKRLPAPPQPQPQESQHSRRQTIDGSSHGHGGGSNGLALQQQQDGMLGMYTDYSSSNNGSRSMSISHPSSHAYPTDQQHQQQQQQQQQPISPHQQRQLTHLDKQSHANTGSENALMPPPPQRSLQQQQHQQQQPDYMLLFSTMSNDQLDDAIINNVDISGALLDHGPGNGSGGTGGGSAWDDFQFHQGGADLDWMDWSTFAPQ</sequence>
<dbReference type="GO" id="GO:0008270">
    <property type="term" value="F:zinc ion binding"/>
    <property type="evidence" value="ECO:0007669"/>
    <property type="project" value="InterPro"/>
</dbReference>
<comment type="subcellular location">
    <subcellularLocation>
        <location evidence="1">Nucleus</location>
    </subcellularLocation>
</comment>
<dbReference type="PROSITE" id="PS00463">
    <property type="entry name" value="ZN2_CY6_FUNGAL_1"/>
    <property type="match status" value="1"/>
</dbReference>
<dbReference type="GO" id="GO:0000981">
    <property type="term" value="F:DNA-binding transcription factor activity, RNA polymerase II-specific"/>
    <property type="evidence" value="ECO:0007669"/>
    <property type="project" value="InterPro"/>
</dbReference>
<feature type="compositionally biased region" description="Polar residues" evidence="6">
    <location>
        <begin position="135"/>
        <end position="156"/>
    </location>
</feature>
<dbReference type="OrthoDB" id="3429912at2759"/>
<dbReference type="Proteomes" id="UP000070501">
    <property type="component" value="Unassembled WGS sequence"/>
</dbReference>
<dbReference type="CDD" id="cd00067">
    <property type="entry name" value="GAL4"/>
    <property type="match status" value="1"/>
</dbReference>
<accession>A0A136IW66</accession>
<dbReference type="Gene3D" id="4.10.240.10">
    <property type="entry name" value="Zn(2)-C6 fungal-type DNA-binding domain"/>
    <property type="match status" value="1"/>
</dbReference>
<dbReference type="STRING" id="196109.A0A136IW66"/>
<keyword evidence="2" id="KW-0805">Transcription regulation</keyword>
<dbReference type="PROSITE" id="PS50048">
    <property type="entry name" value="ZN2_CY6_FUNGAL_2"/>
    <property type="match status" value="1"/>
</dbReference>
<dbReference type="PANTHER" id="PTHR31845:SF17">
    <property type="entry name" value="ZN(II)2CYS6 TRANSCRIPTION FACTOR (EUROFUNG)"/>
    <property type="match status" value="1"/>
</dbReference>
<evidence type="ECO:0000313" key="9">
    <source>
        <dbReference type="Proteomes" id="UP000070501"/>
    </source>
</evidence>
<feature type="compositionally biased region" description="Low complexity" evidence="6">
    <location>
        <begin position="748"/>
        <end position="768"/>
    </location>
</feature>
<feature type="domain" description="Zn(2)-C6 fungal-type" evidence="7">
    <location>
        <begin position="21"/>
        <end position="53"/>
    </location>
</feature>
<keyword evidence="4" id="KW-0804">Transcription</keyword>
<dbReference type="EMBL" id="KQ964256">
    <property type="protein sequence ID" value="KXJ89128.1"/>
    <property type="molecule type" value="Genomic_DNA"/>
</dbReference>
<feature type="region of interest" description="Disordered" evidence="6">
    <location>
        <begin position="115"/>
        <end position="173"/>
    </location>
</feature>
<keyword evidence="9" id="KW-1185">Reference proteome</keyword>
<reference evidence="9" key="1">
    <citation type="submission" date="2016-02" db="EMBL/GenBank/DDBJ databases">
        <title>Draft genome sequence of Microdochium bolleyi, a fungal endophyte of beachgrass.</title>
        <authorList>
            <consortium name="DOE Joint Genome Institute"/>
            <person name="David A.S."/>
            <person name="May G."/>
            <person name="Haridas S."/>
            <person name="Lim J."/>
            <person name="Wang M."/>
            <person name="Labutti K."/>
            <person name="Lipzen A."/>
            <person name="Barry K."/>
            <person name="Grigoriev I.V."/>
        </authorList>
    </citation>
    <scope>NUCLEOTIDE SEQUENCE [LARGE SCALE GENOMIC DNA]</scope>
    <source>
        <strain evidence="9">J235TASD1</strain>
    </source>
</reference>
<dbReference type="InterPro" id="IPR036864">
    <property type="entry name" value="Zn2-C6_fun-type_DNA-bd_sf"/>
</dbReference>
<evidence type="ECO:0000259" key="7">
    <source>
        <dbReference type="PROSITE" id="PS50048"/>
    </source>
</evidence>
<feature type="compositionally biased region" description="Polar residues" evidence="6">
    <location>
        <begin position="664"/>
        <end position="673"/>
    </location>
</feature>
<feature type="compositionally biased region" description="Low complexity" evidence="6">
    <location>
        <begin position="725"/>
        <end position="741"/>
    </location>
</feature>
<gene>
    <name evidence="8" type="ORF">Micbo1qcDRAFT_235467</name>
</gene>
<dbReference type="PANTHER" id="PTHR31845">
    <property type="entry name" value="FINGER DOMAIN PROTEIN, PUTATIVE-RELATED"/>
    <property type="match status" value="1"/>
</dbReference>
<dbReference type="GO" id="GO:0005634">
    <property type="term" value="C:nucleus"/>
    <property type="evidence" value="ECO:0007669"/>
    <property type="project" value="UniProtKB-SubCell"/>
</dbReference>
<protein>
    <recommendedName>
        <fullName evidence="7">Zn(2)-C6 fungal-type domain-containing protein</fullName>
    </recommendedName>
</protein>
<evidence type="ECO:0000256" key="3">
    <source>
        <dbReference type="ARBA" id="ARBA00023125"/>
    </source>
</evidence>
<feature type="region of interest" description="Disordered" evidence="6">
    <location>
        <begin position="664"/>
        <end position="804"/>
    </location>
</feature>
<proteinExistence type="predicted"/>
<name>A0A136IW66_9PEZI</name>
<keyword evidence="5" id="KW-0539">Nucleus</keyword>
<evidence type="ECO:0000256" key="5">
    <source>
        <dbReference type="ARBA" id="ARBA00023242"/>
    </source>
</evidence>
<dbReference type="SUPFAM" id="SSF57701">
    <property type="entry name" value="Zn2/Cys6 DNA-binding domain"/>
    <property type="match status" value="1"/>
</dbReference>
<dbReference type="AlphaFoldDB" id="A0A136IW66"/>
<feature type="compositionally biased region" description="Low complexity" evidence="6">
    <location>
        <begin position="793"/>
        <end position="804"/>
    </location>
</feature>
<evidence type="ECO:0000256" key="6">
    <source>
        <dbReference type="SAM" id="MobiDB-lite"/>
    </source>
</evidence>